<accession>A0ABU1GWF4</accession>
<feature type="transmembrane region" description="Helical" evidence="11">
    <location>
        <begin position="187"/>
        <end position="210"/>
    </location>
</feature>
<dbReference type="InterPro" id="IPR004772">
    <property type="entry name" value="TrkH"/>
</dbReference>
<feature type="transmembrane region" description="Helical" evidence="11">
    <location>
        <begin position="465"/>
        <end position="490"/>
    </location>
</feature>
<keyword evidence="7 11" id="KW-1133">Transmembrane helix</keyword>
<protein>
    <recommendedName>
        <fullName evidence="10">Trk system potassium uptake protein</fullName>
    </recommendedName>
</protein>
<evidence type="ECO:0000256" key="4">
    <source>
        <dbReference type="ARBA" id="ARBA00022538"/>
    </source>
</evidence>
<evidence type="ECO:0000256" key="8">
    <source>
        <dbReference type="ARBA" id="ARBA00023065"/>
    </source>
</evidence>
<dbReference type="PANTHER" id="PTHR32024">
    <property type="entry name" value="TRK SYSTEM POTASSIUM UPTAKE PROTEIN TRKG-RELATED"/>
    <property type="match status" value="1"/>
</dbReference>
<keyword evidence="6 10" id="KW-0630">Potassium</keyword>
<dbReference type="Proteomes" id="UP001269375">
    <property type="component" value="Unassembled WGS sequence"/>
</dbReference>
<evidence type="ECO:0000256" key="10">
    <source>
        <dbReference type="PIRNR" id="PIRNR006247"/>
    </source>
</evidence>
<feature type="transmembrane region" description="Helical" evidence="11">
    <location>
        <begin position="334"/>
        <end position="354"/>
    </location>
</feature>
<evidence type="ECO:0000256" key="11">
    <source>
        <dbReference type="SAM" id="Phobius"/>
    </source>
</evidence>
<evidence type="ECO:0000256" key="6">
    <source>
        <dbReference type="ARBA" id="ARBA00022958"/>
    </source>
</evidence>
<evidence type="ECO:0000313" key="12">
    <source>
        <dbReference type="EMBL" id="MDR5895767.1"/>
    </source>
</evidence>
<comment type="similarity">
    <text evidence="10">Belongs to the TrkH potassium transport family.</text>
</comment>
<feature type="transmembrane region" description="Helical" evidence="11">
    <location>
        <begin position="142"/>
        <end position="166"/>
    </location>
</feature>
<dbReference type="EMBL" id="JARWAO010000003">
    <property type="protein sequence ID" value="MDR5895767.1"/>
    <property type="molecule type" value="Genomic_DNA"/>
</dbReference>
<comment type="caution">
    <text evidence="12">The sequence shown here is derived from an EMBL/GenBank/DDBJ whole genome shotgun (WGS) entry which is preliminary data.</text>
</comment>
<dbReference type="PIRSF" id="PIRSF006247">
    <property type="entry name" value="TrkH"/>
    <property type="match status" value="1"/>
</dbReference>
<keyword evidence="9 10" id="KW-0472">Membrane</keyword>
<evidence type="ECO:0000313" key="13">
    <source>
        <dbReference type="Proteomes" id="UP001269375"/>
    </source>
</evidence>
<feature type="transmembrane region" description="Helical" evidence="11">
    <location>
        <begin position="20"/>
        <end position="40"/>
    </location>
</feature>
<sequence>MSRLTLFQRATGVGPVLRILAMLLLVLAVIMAVPLVVLIIEQNSDLWAFVYAELVTLVSAGLMLLVTRQIEIQLKPRQMFILTTLSWVTISTYASLPLVFGAPHLSMGDAVFESVSAVTTTGSTVMVGIDNLSDGLKLWRGLLQWVGGIGIIVMAIAILPFLQVGGMRLFQTESSDWSDKILPRAGGVAKSITVVYLLISVIAIVGYWLAGMTPLDAVVHGMSSVATGGFSNYDSSFGIYEDKPWIMWMADLFMLLGAVPFVLYIKMMREKTLSSFWKDQQVRGLLYMLVVVILGLTVYRVVRGVPFFDALTQVAFNVISVVTTTGYASDDYTLWGPLAIVCFFYLTFVGGCSGSTSGGMKVFRFQIGIIMLINQLRHLVHSNGVFAQRYNGRMLTDDVIRAVIAFSFFFFFTVGAIALGLAAMGLDLVTALSGAATAVANVGPGLGDTIGPAGNFSSLPEAAKWLLSFGMLMGRLEILTVLVLVTPMFWRK</sequence>
<feature type="transmembrane region" description="Helical" evidence="11">
    <location>
        <begin position="46"/>
        <end position="67"/>
    </location>
</feature>
<proteinExistence type="inferred from homology"/>
<evidence type="ECO:0000256" key="1">
    <source>
        <dbReference type="ARBA" id="ARBA00004651"/>
    </source>
</evidence>
<keyword evidence="3 10" id="KW-1003">Cell membrane</keyword>
<keyword evidence="13" id="KW-1185">Reference proteome</keyword>
<feature type="transmembrane region" description="Helical" evidence="11">
    <location>
        <begin position="399"/>
        <end position="423"/>
    </location>
</feature>
<dbReference type="RefSeq" id="WP_251589601.1">
    <property type="nucleotide sequence ID" value="NZ_JAMLJI010000001.1"/>
</dbReference>
<reference evidence="12 13" key="1">
    <citation type="submission" date="2023-04" db="EMBL/GenBank/DDBJ databases">
        <title>A long-awaited taxogenomic arrangement of the family Halomonadaceae.</title>
        <authorList>
            <person name="De La Haba R."/>
            <person name="Chuvochina M."/>
            <person name="Wittouck S."/>
            <person name="Arahal D.R."/>
            <person name="Sanchez-Porro C."/>
            <person name="Hugenholtz P."/>
            <person name="Ventosa A."/>
        </authorList>
    </citation>
    <scope>NUCLEOTIDE SEQUENCE [LARGE SCALE GENOMIC DNA]</scope>
    <source>
        <strain evidence="12 13">DSM 22428</strain>
    </source>
</reference>
<keyword evidence="5 11" id="KW-0812">Transmembrane</keyword>
<feature type="transmembrane region" description="Helical" evidence="11">
    <location>
        <begin position="245"/>
        <end position="265"/>
    </location>
</feature>
<keyword evidence="4 10" id="KW-0633">Potassium transport</keyword>
<name>A0ABU1GWF4_9GAMM</name>
<keyword evidence="2 10" id="KW-0813">Transport</keyword>
<organism evidence="12 13">
    <name type="scientific">Larsenimonas suaedae</name>
    <dbReference type="NCBI Taxonomy" id="1851019"/>
    <lineage>
        <taxon>Bacteria</taxon>
        <taxon>Pseudomonadati</taxon>
        <taxon>Pseudomonadota</taxon>
        <taxon>Gammaproteobacteria</taxon>
        <taxon>Oceanospirillales</taxon>
        <taxon>Halomonadaceae</taxon>
        <taxon>Larsenimonas</taxon>
    </lineage>
</organism>
<evidence type="ECO:0000256" key="3">
    <source>
        <dbReference type="ARBA" id="ARBA00022475"/>
    </source>
</evidence>
<evidence type="ECO:0000256" key="2">
    <source>
        <dbReference type="ARBA" id="ARBA00022448"/>
    </source>
</evidence>
<dbReference type="Pfam" id="PF02386">
    <property type="entry name" value="TrkH"/>
    <property type="match status" value="1"/>
</dbReference>
<evidence type="ECO:0000256" key="7">
    <source>
        <dbReference type="ARBA" id="ARBA00022989"/>
    </source>
</evidence>
<comment type="subcellular location">
    <subcellularLocation>
        <location evidence="10">Cell inner membrane</location>
        <topology evidence="10">Multi-pass membrane protein</topology>
    </subcellularLocation>
    <subcellularLocation>
        <location evidence="1">Cell membrane</location>
        <topology evidence="1">Multi-pass membrane protein</topology>
    </subcellularLocation>
</comment>
<feature type="transmembrane region" description="Helical" evidence="11">
    <location>
        <begin position="285"/>
        <end position="302"/>
    </location>
</feature>
<keyword evidence="8 10" id="KW-0406">Ion transport</keyword>
<keyword evidence="10" id="KW-0997">Cell inner membrane</keyword>
<evidence type="ECO:0000256" key="9">
    <source>
        <dbReference type="ARBA" id="ARBA00023136"/>
    </source>
</evidence>
<gene>
    <name evidence="12" type="ORF">QC825_06755</name>
</gene>
<evidence type="ECO:0000256" key="5">
    <source>
        <dbReference type="ARBA" id="ARBA00022692"/>
    </source>
</evidence>
<dbReference type="PANTHER" id="PTHR32024:SF3">
    <property type="entry name" value="TRK SYSTEM POTASSIUM UPTAKE PROTEIN"/>
    <property type="match status" value="1"/>
</dbReference>
<dbReference type="InterPro" id="IPR003445">
    <property type="entry name" value="Cat_transpt"/>
</dbReference>
<feature type="transmembrane region" description="Helical" evidence="11">
    <location>
        <begin position="79"/>
        <end position="100"/>
    </location>
</feature>